<accession>A0A371IYC5</accession>
<keyword evidence="1" id="KW-1133">Transmembrane helix</keyword>
<feature type="transmembrane region" description="Helical" evidence="1">
    <location>
        <begin position="170"/>
        <end position="188"/>
    </location>
</feature>
<evidence type="ECO:0000313" key="2">
    <source>
        <dbReference type="EMBL" id="RDY25468.1"/>
    </source>
</evidence>
<comment type="caution">
    <text evidence="2">The sequence shown here is derived from an EMBL/GenBank/DDBJ whole genome shotgun (WGS) entry which is preliminary data.</text>
</comment>
<organism evidence="2 3">
    <name type="scientific">Romboutsia weinsteinii</name>
    <dbReference type="NCBI Taxonomy" id="2020949"/>
    <lineage>
        <taxon>Bacteria</taxon>
        <taxon>Bacillati</taxon>
        <taxon>Bacillota</taxon>
        <taxon>Clostridia</taxon>
        <taxon>Peptostreptococcales</taxon>
        <taxon>Peptostreptococcaceae</taxon>
        <taxon>Romboutsia</taxon>
    </lineage>
</organism>
<gene>
    <name evidence="2" type="ORF">CHL78_018010</name>
</gene>
<keyword evidence="1" id="KW-0472">Membrane</keyword>
<feature type="transmembrane region" description="Helical" evidence="1">
    <location>
        <begin position="52"/>
        <end position="70"/>
    </location>
</feature>
<feature type="transmembrane region" description="Helical" evidence="1">
    <location>
        <begin position="132"/>
        <end position="150"/>
    </location>
</feature>
<feature type="transmembrane region" description="Helical" evidence="1">
    <location>
        <begin position="91"/>
        <end position="112"/>
    </location>
</feature>
<dbReference type="EMBL" id="NOJY02000069">
    <property type="protein sequence ID" value="RDY25468.1"/>
    <property type="molecule type" value="Genomic_DNA"/>
</dbReference>
<reference evidence="2 3" key="1">
    <citation type="journal article" date="2017" name="Genome Announc.">
        <title>Draft Genome Sequence of Romboutsia weinsteinii sp. nov. Strain CCRI-19649(T) Isolated from Surface Water.</title>
        <authorList>
            <person name="Maheux A.F."/>
            <person name="Boudreau D.K."/>
            <person name="Berube E."/>
            <person name="Boissinot M."/>
            <person name="Cantin P."/>
            <person name="Raymond F."/>
            <person name="Corbeil J."/>
            <person name="Omar R.F."/>
            <person name="Bergeron M.G."/>
        </authorList>
    </citation>
    <scope>NUCLEOTIDE SEQUENCE [LARGE SCALE GENOMIC DNA]</scope>
    <source>
        <strain evidence="2 3">CCRI-19649</strain>
    </source>
</reference>
<dbReference type="AlphaFoldDB" id="A0A371IYC5"/>
<evidence type="ECO:0000256" key="1">
    <source>
        <dbReference type="SAM" id="Phobius"/>
    </source>
</evidence>
<keyword evidence="3" id="KW-1185">Reference proteome</keyword>
<feature type="transmembrane region" description="Helical" evidence="1">
    <location>
        <begin position="27"/>
        <end position="46"/>
    </location>
</feature>
<feature type="transmembrane region" description="Helical" evidence="1">
    <location>
        <begin position="225"/>
        <end position="248"/>
    </location>
</feature>
<keyword evidence="1" id="KW-0812">Transmembrane</keyword>
<sequence length="272" mass="31332">MIKIKISAKGIDFIEDNIMNKKNIAKITLDIAMAILFITFFNKTLISFKFHVQSGKVFGLLILVHMILNRRWIVNITKRIFDSKIKIRTKLSYICSLILLISIVFIIFSGMMMMTATNYDRKMFYKMLHFGASYLSVGLIGIHVGLYWKFVMNMFKKLLKINKSTSITKILANLCVVTVLVFGIYTTYKQEYFNKLSNTLAYAITHIIPQDLEEPEGSAYEKESLSFISLATTYGSIISVFGIATYYIDLALKEKNKSKELKKEIIKELKRV</sequence>
<evidence type="ECO:0000313" key="3">
    <source>
        <dbReference type="Proteomes" id="UP000215694"/>
    </source>
</evidence>
<protein>
    <submittedName>
        <fullName evidence="2">DUF4405 domain-containing protein</fullName>
    </submittedName>
</protein>
<proteinExistence type="predicted"/>
<name>A0A371IYC5_9FIRM</name>
<dbReference type="Proteomes" id="UP000215694">
    <property type="component" value="Unassembled WGS sequence"/>
</dbReference>